<accession>A0ABQ8DL77</accession>
<organism evidence="2 3">
    <name type="scientific">Brassica napus</name>
    <name type="common">Rape</name>
    <dbReference type="NCBI Taxonomy" id="3708"/>
    <lineage>
        <taxon>Eukaryota</taxon>
        <taxon>Viridiplantae</taxon>
        <taxon>Streptophyta</taxon>
        <taxon>Embryophyta</taxon>
        <taxon>Tracheophyta</taxon>
        <taxon>Spermatophyta</taxon>
        <taxon>Magnoliopsida</taxon>
        <taxon>eudicotyledons</taxon>
        <taxon>Gunneridae</taxon>
        <taxon>Pentapetalae</taxon>
        <taxon>rosids</taxon>
        <taxon>malvids</taxon>
        <taxon>Brassicales</taxon>
        <taxon>Brassicaceae</taxon>
        <taxon>Brassiceae</taxon>
        <taxon>Brassica</taxon>
    </lineage>
</organism>
<evidence type="ECO:0000313" key="3">
    <source>
        <dbReference type="Proteomes" id="UP000824890"/>
    </source>
</evidence>
<comment type="caution">
    <text evidence="2">The sequence shown here is derived from an EMBL/GenBank/DDBJ whole genome shotgun (WGS) entry which is preliminary data.</text>
</comment>
<proteinExistence type="predicted"/>
<dbReference type="EMBL" id="JAGKQM010000004">
    <property type="protein sequence ID" value="KAH0930110.1"/>
    <property type="molecule type" value="Genomic_DNA"/>
</dbReference>
<feature type="region of interest" description="Disordered" evidence="1">
    <location>
        <begin position="253"/>
        <end position="291"/>
    </location>
</feature>
<evidence type="ECO:0000313" key="2">
    <source>
        <dbReference type="EMBL" id="KAH0930110.1"/>
    </source>
</evidence>
<keyword evidence="3" id="KW-1185">Reference proteome</keyword>
<protein>
    <submittedName>
        <fullName evidence="2">Uncharacterized protein</fullName>
    </submittedName>
</protein>
<reference evidence="2 3" key="1">
    <citation type="submission" date="2021-05" db="EMBL/GenBank/DDBJ databases">
        <title>Genome Assembly of Synthetic Allotetraploid Brassica napus Reveals Homoeologous Exchanges between Subgenomes.</title>
        <authorList>
            <person name="Davis J.T."/>
        </authorList>
    </citation>
    <scope>NUCLEOTIDE SEQUENCE [LARGE SCALE GENOMIC DNA]</scope>
    <source>
        <strain evidence="3">cv. Da-Ae</strain>
        <tissue evidence="2">Seedling</tissue>
    </source>
</reference>
<dbReference type="Proteomes" id="UP000824890">
    <property type="component" value="Unassembled WGS sequence"/>
</dbReference>
<sequence>MATFLDKAASTLNEAKESVTATVESVGASLTDAQKNVAASTETARTSLADAQETVAATTETVKSEAEAAPGKASDVSTQARDVLGNYMSRGIEGAKTLIHGLEEKKTEVSTKLVGAFTNAVGGASSSTTVASRDLPISTDNQPLLTDDLAECTCNEEVLYALNNRSRHYTFQNYMSLFLSDKYSKLVSFLEKATSALNEAKESPPPKRLRLATIPEIVFDGSTQARNAVENAPSRGIEGAKSLLHVFEEKRTEVSSKHVGAVTNASDGASSSSTVASRDLLVSTDQSGHSI</sequence>
<evidence type="ECO:0000256" key="1">
    <source>
        <dbReference type="SAM" id="MobiDB-lite"/>
    </source>
</evidence>
<gene>
    <name evidence="2" type="ORF">HID58_015837</name>
</gene>
<name>A0ABQ8DL77_BRANA</name>
<feature type="compositionally biased region" description="Low complexity" evidence="1">
    <location>
        <begin position="265"/>
        <end position="277"/>
    </location>
</feature>